<accession>A0A4P6XRH4</accession>
<sequence>MIGAASVPFSLLHTFNPNPTLLLTRHTQSLMNFDSSKILVPLELDYLVNTLRSPGPSVTVQNVLGYLYNYLPYVKHEHNLKIVIASFLNNPVCFGSKVPDYEENYLIIEVFKLVTEKKIKISQPTLPVRTFYNVIAKELQHFVAFNPKENSWKVLPIIAGITLCKETRDQLLPNFIENWWFFRNFDSSMHSLFVQSFQIGMSYPVNSDVTDLALISLALKFRLTESLHQYFGALDSRVIILRLISLIYGPKGGGQIYKLFESLKSDADMDKLQSRYVFQLPSVKHLNRLSLLLEMLFQQLSHALNCLDAVLQSMNMMMRFDEDLSQFADSHEVFSKEPAQSRHTSDLEQQFWTLMKSILFSQVIIFQGILTRVVRPKGAGLLASMLLSGDQVARMENEYREVCLSILHCLCHLNFILLTVGQGGFEGYNFIYYVSLEIIFHNSMSTRFEESTSLMIDRSGKCPLRRPLNQDYVANSKLLYVLGLWENYLQLSPIKNQAFVQYVHSRAFEIASDRKLHDPRLTEAGHSVLLAYFSAMENTVDNLRKVLTYFELLADQFPQHLSAHQLSVAVETLGKKIMTNSIQYENSYYKSSIDEFLHFVYIKCLNTVPGQPIKNSKNVVFNSAQPVPEIEASSTISQLEKSSGTFNVFEENKGEKPKDLSLKDIFSGTEAEASEQFGIRVSPNTSREGFIVALLNVVPYLPLSIFVHWLSKIWSLIIASNKNEQKFLIDRMWKCLSENLDLNRCEVAYDWWFETIRAAEVDIGHQPTLFKL</sequence>
<dbReference type="EMBL" id="CP034458">
    <property type="protein sequence ID" value="QBM88936.1"/>
    <property type="molecule type" value="Genomic_DNA"/>
</dbReference>
<evidence type="ECO:0000313" key="2">
    <source>
        <dbReference type="Proteomes" id="UP000292447"/>
    </source>
</evidence>
<dbReference type="InterPro" id="IPR055334">
    <property type="entry name" value="PEX8-like"/>
</dbReference>
<protein>
    <submittedName>
        <fullName evidence="1">Uncharacterized protein</fullName>
    </submittedName>
</protein>
<name>A0A4P6XRH4_9ASCO</name>
<dbReference type="PANTHER" id="PTHR39214">
    <property type="entry name" value="MICROBODY (PEROXISOME) BIOGENESIS PROTEIN PEROXIN 8 (EUROFUNG)"/>
    <property type="match status" value="1"/>
</dbReference>
<dbReference type="Proteomes" id="UP000292447">
    <property type="component" value="Chromosome III"/>
</dbReference>
<reference evidence="2" key="1">
    <citation type="submission" date="2019-03" db="EMBL/GenBank/DDBJ databases">
        <title>Snf2 controls pulcherriminic acid biosynthesis and connects pigmentation and antifungal activity of the yeast Metschnikowia pulcherrima.</title>
        <authorList>
            <person name="Gore-Lloyd D."/>
            <person name="Sumann I."/>
            <person name="Brachmann A.O."/>
            <person name="Schneeberger K."/>
            <person name="Ortiz-Merino R.A."/>
            <person name="Moreno-Beltran M."/>
            <person name="Schlaefli M."/>
            <person name="Kirner P."/>
            <person name="Santos Kron A."/>
            <person name="Wolfe K.H."/>
            <person name="Piel J."/>
            <person name="Ahrens C.H."/>
            <person name="Henk D."/>
            <person name="Freimoser F.M."/>
        </authorList>
    </citation>
    <scope>NUCLEOTIDE SEQUENCE [LARGE SCALE GENOMIC DNA]</scope>
    <source>
        <strain evidence="2">APC 1.2</strain>
    </source>
</reference>
<dbReference type="AlphaFoldDB" id="A0A4P6XRH4"/>
<organism evidence="1 2">
    <name type="scientific">Metschnikowia aff. pulcherrima</name>
    <dbReference type="NCBI Taxonomy" id="2163413"/>
    <lineage>
        <taxon>Eukaryota</taxon>
        <taxon>Fungi</taxon>
        <taxon>Dikarya</taxon>
        <taxon>Ascomycota</taxon>
        <taxon>Saccharomycotina</taxon>
        <taxon>Pichiomycetes</taxon>
        <taxon>Metschnikowiaceae</taxon>
        <taxon>Metschnikowia</taxon>
    </lineage>
</organism>
<gene>
    <name evidence="1" type="ORF">METSCH_C09170</name>
</gene>
<evidence type="ECO:0000313" key="1">
    <source>
        <dbReference type="EMBL" id="QBM88936.1"/>
    </source>
</evidence>
<proteinExistence type="predicted"/>
<keyword evidence="2" id="KW-1185">Reference proteome</keyword>
<dbReference type="STRING" id="2163413.A0A4P6XRH4"/>
<dbReference type="PANTHER" id="PTHR39214:SF1">
    <property type="entry name" value="MICROBODY (PEROXISOME) BIOGENESIS PROTEIN PEROXIN 8 (EUROFUNG)"/>
    <property type="match status" value="1"/>
</dbReference>